<keyword evidence="1" id="KW-0805">Transcription regulation</keyword>
<dbReference type="SUPFAM" id="SSF46689">
    <property type="entry name" value="Homeodomain-like"/>
    <property type="match status" value="1"/>
</dbReference>
<dbReference type="Proteomes" id="UP000033448">
    <property type="component" value="Unassembled WGS sequence"/>
</dbReference>
<keyword evidence="2 4" id="KW-0238">DNA-binding</keyword>
<feature type="domain" description="HTH tetR-type" evidence="5">
    <location>
        <begin position="1"/>
        <end position="56"/>
    </location>
</feature>
<dbReference type="Gene3D" id="1.10.357.10">
    <property type="entry name" value="Tetracycline Repressor, domain 2"/>
    <property type="match status" value="1"/>
</dbReference>
<comment type="caution">
    <text evidence="6">The sequence shown here is derived from an EMBL/GenBank/DDBJ whole genome shotgun (WGS) entry which is preliminary data.</text>
</comment>
<dbReference type="InterPro" id="IPR001647">
    <property type="entry name" value="HTH_TetR"/>
</dbReference>
<evidence type="ECO:0000259" key="5">
    <source>
        <dbReference type="PROSITE" id="PS50977"/>
    </source>
</evidence>
<dbReference type="GO" id="GO:0000976">
    <property type="term" value="F:transcription cis-regulatory region binding"/>
    <property type="evidence" value="ECO:0007669"/>
    <property type="project" value="TreeGrafter"/>
</dbReference>
<evidence type="ECO:0000313" key="6">
    <source>
        <dbReference type="EMBL" id="KJL26864.1"/>
    </source>
</evidence>
<dbReference type="PRINTS" id="PR00455">
    <property type="entry name" value="HTHTETR"/>
</dbReference>
<evidence type="ECO:0000256" key="1">
    <source>
        <dbReference type="ARBA" id="ARBA00023015"/>
    </source>
</evidence>
<evidence type="ECO:0000256" key="3">
    <source>
        <dbReference type="ARBA" id="ARBA00023163"/>
    </source>
</evidence>
<evidence type="ECO:0000256" key="2">
    <source>
        <dbReference type="ARBA" id="ARBA00023125"/>
    </source>
</evidence>
<gene>
    <name evidence="6" type="ORF">RL72_00771</name>
</gene>
<dbReference type="AlphaFoldDB" id="A0A0F0L2E7"/>
<accession>A0A0F0L2E7</accession>
<feature type="DNA-binding region" description="H-T-H motif" evidence="4">
    <location>
        <begin position="19"/>
        <end position="38"/>
    </location>
</feature>
<dbReference type="PROSITE" id="PS50977">
    <property type="entry name" value="HTH_TETR_2"/>
    <property type="match status" value="1"/>
</dbReference>
<dbReference type="InterPro" id="IPR009057">
    <property type="entry name" value="Homeodomain-like_sf"/>
</dbReference>
<sequence length="189" mass="20596">MIAFTTVELFERKGFAATTIEDIAAAAGISRTTFFRHCATKEAAVLLDDAGVDAELVAAAERTSRSGPLRQLEIAWEKMTAVFDTDHEGRDLFLRVRRLMRDNPPLLAAGLERDARLTEHIAAALANGPGMDSLDAHAVAESFVLGMRLTFDEWVRCADQAPSASPPVLGDVYKRVRAALVRANETTAR</sequence>
<dbReference type="Pfam" id="PF00440">
    <property type="entry name" value="TetR_N"/>
    <property type="match status" value="1"/>
</dbReference>
<dbReference type="EMBL" id="JYIT01000060">
    <property type="protein sequence ID" value="KJL26864.1"/>
    <property type="molecule type" value="Genomic_DNA"/>
</dbReference>
<reference evidence="6 7" key="1">
    <citation type="submission" date="2015-02" db="EMBL/GenBank/DDBJ databases">
        <title>Draft genome sequences of ten Microbacterium spp. with emphasis on heavy metal contaminated environments.</title>
        <authorList>
            <person name="Corretto E."/>
        </authorList>
    </citation>
    <scope>NUCLEOTIDE SEQUENCE [LARGE SCALE GENOMIC DNA]</scope>
    <source>
        <strain evidence="6 7">DSM 23848</strain>
    </source>
</reference>
<dbReference type="PANTHER" id="PTHR30055">
    <property type="entry name" value="HTH-TYPE TRANSCRIPTIONAL REGULATOR RUTR"/>
    <property type="match status" value="1"/>
</dbReference>
<dbReference type="InterPro" id="IPR050109">
    <property type="entry name" value="HTH-type_TetR-like_transc_reg"/>
</dbReference>
<dbReference type="OrthoDB" id="956698at2"/>
<name>A0A0F0L2E7_9MICO</name>
<evidence type="ECO:0000256" key="4">
    <source>
        <dbReference type="PROSITE-ProRule" id="PRU00335"/>
    </source>
</evidence>
<evidence type="ECO:0000313" key="7">
    <source>
        <dbReference type="Proteomes" id="UP000033448"/>
    </source>
</evidence>
<keyword evidence="3" id="KW-0804">Transcription</keyword>
<dbReference type="PATRIC" id="fig|582680.7.peg.798"/>
<dbReference type="PANTHER" id="PTHR30055:SF238">
    <property type="entry name" value="MYCOFACTOCIN BIOSYNTHESIS TRANSCRIPTIONAL REGULATOR MFTR-RELATED"/>
    <property type="match status" value="1"/>
</dbReference>
<dbReference type="GO" id="GO:0003700">
    <property type="term" value="F:DNA-binding transcription factor activity"/>
    <property type="evidence" value="ECO:0007669"/>
    <property type="project" value="TreeGrafter"/>
</dbReference>
<organism evidence="6 7">
    <name type="scientific">Microbacterium azadirachtae</name>
    <dbReference type="NCBI Taxonomy" id="582680"/>
    <lineage>
        <taxon>Bacteria</taxon>
        <taxon>Bacillati</taxon>
        <taxon>Actinomycetota</taxon>
        <taxon>Actinomycetes</taxon>
        <taxon>Micrococcales</taxon>
        <taxon>Microbacteriaceae</taxon>
        <taxon>Microbacterium</taxon>
    </lineage>
</organism>
<proteinExistence type="predicted"/>
<keyword evidence="7" id="KW-1185">Reference proteome</keyword>
<protein>
    <submittedName>
        <fullName evidence="6">Bacterial regulatory protein, tetR family</fullName>
    </submittedName>
</protein>